<dbReference type="RefSeq" id="WP_344327549.1">
    <property type="nucleotide sequence ID" value="NZ_BAAAPY010000006.1"/>
</dbReference>
<dbReference type="InterPro" id="IPR027417">
    <property type="entry name" value="P-loop_NTPase"/>
</dbReference>
<dbReference type="SUPFAM" id="SSF82866">
    <property type="entry name" value="Multidrug efflux transporter AcrB transmembrane domain"/>
    <property type="match status" value="2"/>
</dbReference>
<feature type="transmembrane region" description="Helical" evidence="8">
    <location>
        <begin position="581"/>
        <end position="600"/>
    </location>
</feature>
<sequence>MSTLLYSLGRWSFAHHRRVVAGWVLLLLASGALAGVFTTGTNDSFDIPGTESQTAIDALERTFPQLAGTSAYLVVEAPDGARITDPEARALVERTIAEMGQVEGVDDVVSPFSDLTDIGISEDERAAQVQVQFLDDLPDLTDDQLTSLQETGEALDEAGYTVAFGGDAFTNTGPQLSIVELIGVIVAFIVLYLMFRSLRAAVMPIITAVVGVGVTMGLTFALTPVVVISSASPLLALMLGLAVGIDYALFIVSRYRELLAADVDPQEAAGRAVATAGSAVVFAGATVVIALLGLAIAQIPFLTVMGVIAAGAVTIAVAVALTLLPALLGRADERLRPTDKERPPGGFSRRWVTAVTRFPVFSIVIIVVGLAIVTIPTKDLQLALPDNGAAPEGSTQRVAFEMVEDSFGPGYNGPLLVTMDLITSTDPVGAVEAIEADVRQVPGVAAIGLATPNETGDTGLIQVVPTSGPAEVETADLVQAIRDRAPGWETEHDIRTISVTGLTAGGIDVSDRLRSALLPFGVVVVGLSVLLLMIVFRSIVVPIKATLGFLLSTGASFGAVVAVFQWGWFADELHVLQVGPLISFLPILLMAVLFGLSMDYEVFLMSRIKEEYTRTGDPDEAILTGFVGSSRVVTAAAVIMLAVFAAFVPEGDANIQPIAFALAIGVFVDAFLVRMLFAPAVMRLTGRTAWALPGWLDRRLPHIDVEGDAMHRRIALEAWPSRPAAVTAAGLTAATTTGPVYNDVNLRVPAGDWLLVHGPARAGKTALLLTLAGRMGFDDGRLRVAGKLLPQETRAVRQRVSLAEVAGVNDLDDALSVDEHIAERLSIRTFGLWVPRRRIAPVRHELNRALEHAHEARGTVVAEVDGATPVVELDGVARIVLGVVLALLDEPEIVVVDDVDHLRVTDQVELVWSALAYLLEDRGTTVIASVRSADSAPSNPGPLPTERLHLVELDTHRTLSELMS</sequence>
<feature type="transmembrane region" description="Helical" evidence="8">
    <location>
        <begin position="516"/>
        <end position="536"/>
    </location>
</feature>
<evidence type="ECO:0000256" key="2">
    <source>
        <dbReference type="ARBA" id="ARBA00022475"/>
    </source>
</evidence>
<feature type="transmembrane region" description="Helical" evidence="8">
    <location>
        <begin position="273"/>
        <end position="296"/>
    </location>
</feature>
<dbReference type="InterPro" id="IPR004869">
    <property type="entry name" value="MMPL_dom"/>
</dbReference>
<evidence type="ECO:0000256" key="4">
    <source>
        <dbReference type="ARBA" id="ARBA00022741"/>
    </source>
</evidence>
<name>A0ABN2W0H2_9ACTN</name>
<dbReference type="Pfam" id="PF03176">
    <property type="entry name" value="MMPL"/>
    <property type="match status" value="2"/>
</dbReference>
<keyword evidence="6 8" id="KW-1133">Transmembrane helix</keyword>
<dbReference type="SUPFAM" id="SSF52540">
    <property type="entry name" value="P-loop containing nucleoside triphosphate hydrolases"/>
    <property type="match status" value="1"/>
</dbReference>
<feature type="domain" description="SSD" evidence="9">
    <location>
        <begin position="197"/>
        <end position="330"/>
    </location>
</feature>
<dbReference type="Gene3D" id="3.40.50.300">
    <property type="entry name" value="P-loop containing nucleotide triphosphate hydrolases"/>
    <property type="match status" value="1"/>
</dbReference>
<feature type="transmembrane region" description="Helical" evidence="8">
    <location>
        <begin position="234"/>
        <end position="252"/>
    </location>
</feature>
<protein>
    <submittedName>
        <fullName evidence="10">MMPL family transporter</fullName>
    </submittedName>
</protein>
<reference evidence="10 11" key="1">
    <citation type="journal article" date="2019" name="Int. J. Syst. Evol. Microbiol.">
        <title>The Global Catalogue of Microorganisms (GCM) 10K type strain sequencing project: providing services to taxonomists for standard genome sequencing and annotation.</title>
        <authorList>
            <consortium name="The Broad Institute Genomics Platform"/>
            <consortium name="The Broad Institute Genome Sequencing Center for Infectious Disease"/>
            <person name="Wu L."/>
            <person name="Ma J."/>
        </authorList>
    </citation>
    <scope>NUCLEOTIDE SEQUENCE [LARGE SCALE GENOMIC DNA]</scope>
    <source>
        <strain evidence="10 11">JCM 15749</strain>
    </source>
</reference>
<feature type="transmembrane region" description="Helical" evidence="8">
    <location>
        <begin position="350"/>
        <end position="375"/>
    </location>
</feature>
<organism evidence="10 11">
    <name type="scientific">Aeromicrobium halocynthiae</name>
    <dbReference type="NCBI Taxonomy" id="560557"/>
    <lineage>
        <taxon>Bacteria</taxon>
        <taxon>Bacillati</taxon>
        <taxon>Actinomycetota</taxon>
        <taxon>Actinomycetes</taxon>
        <taxon>Propionibacteriales</taxon>
        <taxon>Nocardioidaceae</taxon>
        <taxon>Aeromicrobium</taxon>
    </lineage>
</organism>
<feature type="transmembrane region" description="Helical" evidence="8">
    <location>
        <begin position="302"/>
        <end position="329"/>
    </location>
</feature>
<evidence type="ECO:0000313" key="11">
    <source>
        <dbReference type="Proteomes" id="UP001501480"/>
    </source>
</evidence>
<accession>A0ABN2W0H2</accession>
<keyword evidence="4" id="KW-0547">Nucleotide-binding</keyword>
<dbReference type="InterPro" id="IPR003439">
    <property type="entry name" value="ABC_transporter-like_ATP-bd"/>
</dbReference>
<evidence type="ECO:0000256" key="1">
    <source>
        <dbReference type="ARBA" id="ARBA00004651"/>
    </source>
</evidence>
<dbReference type="Gene3D" id="1.20.1640.10">
    <property type="entry name" value="Multidrug efflux transporter AcrB transmembrane domain"/>
    <property type="match status" value="2"/>
</dbReference>
<dbReference type="PANTHER" id="PTHR33406:SF13">
    <property type="entry name" value="MEMBRANE PROTEIN YDFJ"/>
    <property type="match status" value="1"/>
</dbReference>
<keyword evidence="11" id="KW-1185">Reference proteome</keyword>
<evidence type="ECO:0000256" key="8">
    <source>
        <dbReference type="SAM" id="Phobius"/>
    </source>
</evidence>
<evidence type="ECO:0000313" key="10">
    <source>
        <dbReference type="EMBL" id="GAA2079693.1"/>
    </source>
</evidence>
<gene>
    <name evidence="10" type="ORF">GCM10009821_19910</name>
</gene>
<dbReference type="PROSITE" id="PS50156">
    <property type="entry name" value="SSD"/>
    <property type="match status" value="1"/>
</dbReference>
<feature type="transmembrane region" description="Helical" evidence="8">
    <location>
        <begin position="202"/>
        <end position="228"/>
    </location>
</feature>
<evidence type="ECO:0000256" key="6">
    <source>
        <dbReference type="ARBA" id="ARBA00022989"/>
    </source>
</evidence>
<keyword evidence="3 8" id="KW-0812">Transmembrane</keyword>
<feature type="transmembrane region" description="Helical" evidence="8">
    <location>
        <begin position="548"/>
        <end position="569"/>
    </location>
</feature>
<dbReference type="InterPro" id="IPR050545">
    <property type="entry name" value="Mycobact_MmpL"/>
</dbReference>
<dbReference type="PANTHER" id="PTHR33406">
    <property type="entry name" value="MEMBRANE PROTEIN MJ1562-RELATED"/>
    <property type="match status" value="1"/>
</dbReference>
<feature type="transmembrane region" description="Helical" evidence="8">
    <location>
        <begin position="621"/>
        <end position="646"/>
    </location>
</feature>
<evidence type="ECO:0000256" key="7">
    <source>
        <dbReference type="ARBA" id="ARBA00023136"/>
    </source>
</evidence>
<comment type="caution">
    <text evidence="10">The sequence shown here is derived from an EMBL/GenBank/DDBJ whole genome shotgun (WGS) entry which is preliminary data.</text>
</comment>
<evidence type="ECO:0000256" key="5">
    <source>
        <dbReference type="ARBA" id="ARBA00022840"/>
    </source>
</evidence>
<keyword evidence="7 8" id="KW-0472">Membrane</keyword>
<dbReference type="InterPro" id="IPR003593">
    <property type="entry name" value="AAA+_ATPase"/>
</dbReference>
<dbReference type="Pfam" id="PF00005">
    <property type="entry name" value="ABC_tran"/>
    <property type="match status" value="1"/>
</dbReference>
<feature type="transmembrane region" description="Helical" evidence="8">
    <location>
        <begin position="176"/>
        <end position="195"/>
    </location>
</feature>
<feature type="transmembrane region" description="Helical" evidence="8">
    <location>
        <begin position="658"/>
        <end position="677"/>
    </location>
</feature>
<dbReference type="InterPro" id="IPR000731">
    <property type="entry name" value="SSD"/>
</dbReference>
<proteinExistence type="predicted"/>
<dbReference type="EMBL" id="BAAAPY010000006">
    <property type="protein sequence ID" value="GAA2079693.1"/>
    <property type="molecule type" value="Genomic_DNA"/>
</dbReference>
<dbReference type="Proteomes" id="UP001501480">
    <property type="component" value="Unassembled WGS sequence"/>
</dbReference>
<evidence type="ECO:0000259" key="9">
    <source>
        <dbReference type="PROSITE" id="PS50156"/>
    </source>
</evidence>
<keyword evidence="2" id="KW-1003">Cell membrane</keyword>
<keyword evidence="5" id="KW-0067">ATP-binding</keyword>
<dbReference type="SMART" id="SM00382">
    <property type="entry name" value="AAA"/>
    <property type="match status" value="1"/>
</dbReference>
<evidence type="ECO:0000256" key="3">
    <source>
        <dbReference type="ARBA" id="ARBA00022692"/>
    </source>
</evidence>
<comment type="subcellular location">
    <subcellularLocation>
        <location evidence="1">Cell membrane</location>
        <topology evidence="1">Multi-pass membrane protein</topology>
    </subcellularLocation>
</comment>